<evidence type="ECO:0000256" key="3">
    <source>
        <dbReference type="ARBA" id="ARBA00022448"/>
    </source>
</evidence>
<dbReference type="Gene3D" id="3.90.1140.10">
    <property type="entry name" value="Cyclic phosphodiesterase"/>
    <property type="match status" value="1"/>
</dbReference>
<evidence type="ECO:0000256" key="4">
    <source>
        <dbReference type="ARBA" id="ARBA00022692"/>
    </source>
</evidence>
<dbReference type="PANTHER" id="PTHR23519:SF1">
    <property type="entry name" value="AUTOPHAGY-RELATED PROTEIN 22"/>
    <property type="match status" value="1"/>
</dbReference>
<evidence type="ECO:0000256" key="6">
    <source>
        <dbReference type="ARBA" id="ARBA00022989"/>
    </source>
</evidence>
<dbReference type="Pfam" id="PF11700">
    <property type="entry name" value="ATG22"/>
    <property type="match status" value="1"/>
</dbReference>
<dbReference type="InterPro" id="IPR020846">
    <property type="entry name" value="MFS_dom"/>
</dbReference>
<dbReference type="Pfam" id="PF13472">
    <property type="entry name" value="Lipase_GDSL_2"/>
    <property type="match status" value="1"/>
</dbReference>
<gene>
    <name evidence="11" type="ORF">SCF082_LOCUS37275</name>
</gene>
<comment type="similarity">
    <text evidence="2">Belongs to the ATG22 family.</text>
</comment>
<keyword evidence="9" id="KW-0732">Signal</keyword>
<dbReference type="SUPFAM" id="SSF55144">
    <property type="entry name" value="LigT-like"/>
    <property type="match status" value="1"/>
</dbReference>
<evidence type="ECO:0000259" key="10">
    <source>
        <dbReference type="PROSITE" id="PS50850"/>
    </source>
</evidence>
<keyword evidence="3" id="KW-0813">Transport</keyword>
<dbReference type="PANTHER" id="PTHR23519">
    <property type="entry name" value="AUTOPHAGY-RELATED PROTEIN 22"/>
    <property type="match status" value="1"/>
</dbReference>
<feature type="domain" description="Major facilitator superfamily (MFS) profile" evidence="10">
    <location>
        <begin position="437"/>
        <end position="804"/>
    </location>
</feature>
<dbReference type="InterPro" id="IPR009097">
    <property type="entry name" value="Cyclic_Pdiesterase"/>
</dbReference>
<dbReference type="EMBL" id="CAXAMM010037891">
    <property type="protein sequence ID" value="CAK9077792.1"/>
    <property type="molecule type" value="Genomic_DNA"/>
</dbReference>
<dbReference type="InterPro" id="IPR036514">
    <property type="entry name" value="SGNH_hydro_sf"/>
</dbReference>
<evidence type="ECO:0000256" key="8">
    <source>
        <dbReference type="SAM" id="Phobius"/>
    </source>
</evidence>
<feature type="transmembrane region" description="Helical" evidence="8">
    <location>
        <begin position="625"/>
        <end position="645"/>
    </location>
</feature>
<name>A0ABP0PRA7_9DINO</name>
<feature type="transmembrane region" description="Helical" evidence="8">
    <location>
        <begin position="477"/>
        <end position="497"/>
    </location>
</feature>
<protein>
    <submittedName>
        <fullName evidence="11">Arylesterase (Aryl-ester hydrolase)</fullName>
    </submittedName>
</protein>
<feature type="signal peptide" evidence="9">
    <location>
        <begin position="1"/>
        <end position="21"/>
    </location>
</feature>
<dbReference type="PROSITE" id="PS50850">
    <property type="entry name" value="MFS"/>
    <property type="match status" value="1"/>
</dbReference>
<dbReference type="SUPFAM" id="SSF52266">
    <property type="entry name" value="SGNH hydrolase"/>
    <property type="match status" value="1"/>
</dbReference>
<dbReference type="GO" id="GO:0016787">
    <property type="term" value="F:hydrolase activity"/>
    <property type="evidence" value="ECO:0007669"/>
    <property type="project" value="UniProtKB-KW"/>
</dbReference>
<dbReference type="PROSITE" id="PS01098">
    <property type="entry name" value="LIPASE_GDSL_SER"/>
    <property type="match status" value="1"/>
</dbReference>
<dbReference type="SUPFAM" id="SSF103473">
    <property type="entry name" value="MFS general substrate transporter"/>
    <property type="match status" value="1"/>
</dbReference>
<keyword evidence="12" id="KW-1185">Reference proteome</keyword>
<feature type="transmembrane region" description="Helical" evidence="8">
    <location>
        <begin position="534"/>
        <end position="556"/>
    </location>
</feature>
<dbReference type="InterPro" id="IPR013830">
    <property type="entry name" value="SGNH_hydro"/>
</dbReference>
<evidence type="ECO:0000313" key="11">
    <source>
        <dbReference type="EMBL" id="CAK9077792.1"/>
    </source>
</evidence>
<proteinExistence type="inferred from homology"/>
<reference evidence="11 12" key="1">
    <citation type="submission" date="2024-02" db="EMBL/GenBank/DDBJ databases">
        <authorList>
            <person name="Chen Y."/>
            <person name="Shah S."/>
            <person name="Dougan E. K."/>
            <person name="Thang M."/>
            <person name="Chan C."/>
        </authorList>
    </citation>
    <scope>NUCLEOTIDE SEQUENCE [LARGE SCALE GENOMIC DNA]</scope>
</reference>
<evidence type="ECO:0000313" key="12">
    <source>
        <dbReference type="Proteomes" id="UP001642464"/>
    </source>
</evidence>
<dbReference type="InterPro" id="IPR004175">
    <property type="entry name" value="RNA_CPDase"/>
</dbReference>
<comment type="caution">
    <text evidence="11">The sequence shown here is derived from an EMBL/GenBank/DDBJ whole genome shotgun (WGS) entry which is preliminary data.</text>
</comment>
<comment type="subcellular location">
    <subcellularLocation>
        <location evidence="1">Endomembrane system</location>
        <topology evidence="1">Multi-pass membrane protein</topology>
    </subcellularLocation>
</comment>
<keyword evidence="6 8" id="KW-1133">Transmembrane helix</keyword>
<feature type="transmembrane region" description="Helical" evidence="8">
    <location>
        <begin position="577"/>
        <end position="597"/>
    </location>
</feature>
<feature type="transmembrane region" description="Helical" evidence="8">
    <location>
        <begin position="713"/>
        <end position="734"/>
    </location>
</feature>
<evidence type="ECO:0000256" key="9">
    <source>
        <dbReference type="SAM" id="SignalP"/>
    </source>
</evidence>
<dbReference type="InterPro" id="IPR050495">
    <property type="entry name" value="ATG22/LtaA_families"/>
</dbReference>
<evidence type="ECO:0000256" key="7">
    <source>
        <dbReference type="ARBA" id="ARBA00023136"/>
    </source>
</evidence>
<feature type="transmembrane region" description="Helical" evidence="8">
    <location>
        <begin position="678"/>
        <end position="701"/>
    </location>
</feature>
<sequence length="804" mass="85169">MVRLIALVNLWLLALSGPLAADAAKPIHIVAFGDSLTAGYQLRPDEAFPVQLAAALKAKGHDVRVTNAGVSGDTTSAGLARFDWAVPEDTDAVILELGANDALRGVDPDIVRKNLDAILAKLRSRNIEVLIAGMLPPKNWGKDYEARFGAIYSELAETHDALLYPFFLEGVALDPALNLPDGLHPTAEGVGLIVKNILPLAETLIERAKAHGRAQSRVTIRPPLPSFSMPRLFTAIALPPDLADDLASLAMPLPGARWIDPEDMHITLRFSGDIDNLAAREFHAALCGIDEPAFTLKLSGFGAFGGQQPKTLWAGIAASPWLDALQRANDRAARSAGLAHPRHPFKPHVTLARLKGTRPETVARALEQLGAFESRTRSRSPVQMRAKAAGVGYRGFTLCVCGLVGEGGTMQHGGLAPGADAPDALELEVKPAPRRALVSWVLFDWAAQPYYTLVLTFLFAPYFVSAVASTPAHGQTLWGYAAATAGILIALGSPFLGALADGRGARKPWIGLFSVLLVASLATLWFAVPGAATSTIAFTLIAFVIATAMAEFTTVFTNAMMPTLVPPSQLGRLSGTGWAVGYAGGLVSLAVMAGLIVTDPTTGRTLFGLEPLFSLDMAARESDRLVGPVAALWFAVFMIPFFLFVPDRAQTAPSQAQRPALAELWDTIRSLPAHRDMLLFLVARMLYADGLSAIFAFGGIYGASVFGWGAMELGLFGIVLTLTGVFGALIGGVLDDRVGSKRVIMVSLVLLLAGAFGILSVDAGHVLYAMEVEPKAPGSGAFSSTGEMVRQAVRCLPASRRPSG</sequence>
<dbReference type="InterPro" id="IPR008265">
    <property type="entry name" value="Lipase_GDSL_AS"/>
</dbReference>
<dbReference type="Pfam" id="PF02834">
    <property type="entry name" value="LigT_PEase"/>
    <property type="match status" value="2"/>
</dbReference>
<keyword evidence="5 11" id="KW-0378">Hydrolase</keyword>
<evidence type="ECO:0000256" key="2">
    <source>
        <dbReference type="ARBA" id="ARBA00006978"/>
    </source>
</evidence>
<dbReference type="Proteomes" id="UP001642464">
    <property type="component" value="Unassembled WGS sequence"/>
</dbReference>
<dbReference type="InterPro" id="IPR014051">
    <property type="entry name" value="Phosphoesterase_HXTX"/>
</dbReference>
<feature type="transmembrane region" description="Helical" evidence="8">
    <location>
        <begin position="509"/>
        <end position="528"/>
    </location>
</feature>
<evidence type="ECO:0000256" key="1">
    <source>
        <dbReference type="ARBA" id="ARBA00004127"/>
    </source>
</evidence>
<feature type="chain" id="PRO_5046340517" evidence="9">
    <location>
        <begin position="22"/>
        <end position="804"/>
    </location>
</feature>
<feature type="transmembrane region" description="Helical" evidence="8">
    <location>
        <begin position="746"/>
        <end position="768"/>
    </location>
</feature>
<dbReference type="CDD" id="cd01822">
    <property type="entry name" value="Lysophospholipase_L1_like"/>
    <property type="match status" value="1"/>
</dbReference>
<dbReference type="Gene3D" id="3.40.50.1110">
    <property type="entry name" value="SGNH hydrolase"/>
    <property type="match status" value="1"/>
</dbReference>
<dbReference type="Gene3D" id="1.20.1250.20">
    <property type="entry name" value="MFS general substrate transporter like domains"/>
    <property type="match status" value="2"/>
</dbReference>
<dbReference type="NCBIfam" id="TIGR02258">
    <property type="entry name" value="2_5_ligase"/>
    <property type="match status" value="1"/>
</dbReference>
<keyword evidence="4 8" id="KW-0812">Transmembrane</keyword>
<keyword evidence="7 8" id="KW-0472">Membrane</keyword>
<accession>A0ABP0PRA7</accession>
<evidence type="ECO:0000256" key="5">
    <source>
        <dbReference type="ARBA" id="ARBA00022801"/>
    </source>
</evidence>
<organism evidence="11 12">
    <name type="scientific">Durusdinium trenchii</name>
    <dbReference type="NCBI Taxonomy" id="1381693"/>
    <lineage>
        <taxon>Eukaryota</taxon>
        <taxon>Sar</taxon>
        <taxon>Alveolata</taxon>
        <taxon>Dinophyceae</taxon>
        <taxon>Suessiales</taxon>
        <taxon>Symbiodiniaceae</taxon>
        <taxon>Durusdinium</taxon>
    </lineage>
</organism>
<dbReference type="InterPro" id="IPR036259">
    <property type="entry name" value="MFS_trans_sf"/>
</dbReference>
<dbReference type="InterPro" id="IPR024671">
    <property type="entry name" value="Atg22-like"/>
</dbReference>
<dbReference type="HAMAP" id="MF_01940">
    <property type="entry name" value="RNA_CPDase"/>
    <property type="match status" value="1"/>
</dbReference>